<dbReference type="OrthoDB" id="5981622at2759"/>
<feature type="disulfide bond" evidence="1">
    <location>
        <begin position="33"/>
        <end position="42"/>
    </location>
</feature>
<dbReference type="SUPFAM" id="SSF57196">
    <property type="entry name" value="EGF/Laminin"/>
    <property type="match status" value="1"/>
</dbReference>
<feature type="domain" description="EGF-like" evidence="2">
    <location>
        <begin position="1"/>
        <end position="43"/>
    </location>
</feature>
<name>A0A9W9Y7F3_9CNID</name>
<reference evidence="3" key="1">
    <citation type="submission" date="2023-01" db="EMBL/GenBank/DDBJ databases">
        <title>Genome assembly of the deep-sea coral Lophelia pertusa.</title>
        <authorList>
            <person name="Herrera S."/>
            <person name="Cordes E."/>
        </authorList>
    </citation>
    <scope>NUCLEOTIDE SEQUENCE</scope>
    <source>
        <strain evidence="3">USNM1676648</strain>
        <tissue evidence="3">Polyp</tissue>
    </source>
</reference>
<comment type="caution">
    <text evidence="1">Lacks conserved residue(s) required for the propagation of feature annotation.</text>
</comment>
<dbReference type="Gene3D" id="2.10.25.10">
    <property type="entry name" value="Laminin"/>
    <property type="match status" value="1"/>
</dbReference>
<keyword evidence="1" id="KW-0245">EGF-like domain</keyword>
<dbReference type="PROSITE" id="PS50026">
    <property type="entry name" value="EGF_3"/>
    <property type="match status" value="1"/>
</dbReference>
<comment type="caution">
    <text evidence="3">The sequence shown here is derived from an EMBL/GenBank/DDBJ whole genome shotgun (WGS) entry which is preliminary data.</text>
</comment>
<dbReference type="EMBL" id="MU827836">
    <property type="protein sequence ID" value="KAJ7319454.1"/>
    <property type="molecule type" value="Genomic_DNA"/>
</dbReference>
<dbReference type="PROSITE" id="PS00022">
    <property type="entry name" value="EGF_1"/>
    <property type="match status" value="1"/>
</dbReference>
<gene>
    <name evidence="3" type="ORF">OS493_036220</name>
</gene>
<evidence type="ECO:0000313" key="3">
    <source>
        <dbReference type="EMBL" id="KAJ7319454.1"/>
    </source>
</evidence>
<dbReference type="Proteomes" id="UP001163046">
    <property type="component" value="Unassembled WGS sequence"/>
</dbReference>
<evidence type="ECO:0000259" key="2">
    <source>
        <dbReference type="PROSITE" id="PS50026"/>
    </source>
</evidence>
<proteinExistence type="predicted"/>
<evidence type="ECO:0000313" key="4">
    <source>
        <dbReference type="Proteomes" id="UP001163046"/>
    </source>
</evidence>
<dbReference type="InterPro" id="IPR000742">
    <property type="entry name" value="EGF"/>
</dbReference>
<accession>A0A9W9Y7F3</accession>
<evidence type="ECO:0000256" key="1">
    <source>
        <dbReference type="PROSITE-ProRule" id="PRU00076"/>
    </source>
</evidence>
<sequence>MKVICQHARECHAGAMEYASHMRTNVHDYTCNCTEGYEGRNCDIHTACQSENCNGGECIAKDSNPEDFICLCPLKRVGVQLPNSHQHYCPIVHYRGRYPIIPGIPRAKRMR</sequence>
<keyword evidence="4" id="KW-1185">Reference proteome</keyword>
<protein>
    <recommendedName>
        <fullName evidence="2">EGF-like domain-containing protein</fullName>
    </recommendedName>
</protein>
<keyword evidence="1" id="KW-1015">Disulfide bond</keyword>
<dbReference type="AlphaFoldDB" id="A0A9W9Y7F3"/>
<dbReference type="PROSITE" id="PS01186">
    <property type="entry name" value="EGF_2"/>
    <property type="match status" value="1"/>
</dbReference>
<organism evidence="3 4">
    <name type="scientific">Desmophyllum pertusum</name>
    <dbReference type="NCBI Taxonomy" id="174260"/>
    <lineage>
        <taxon>Eukaryota</taxon>
        <taxon>Metazoa</taxon>
        <taxon>Cnidaria</taxon>
        <taxon>Anthozoa</taxon>
        <taxon>Hexacorallia</taxon>
        <taxon>Scleractinia</taxon>
        <taxon>Caryophylliina</taxon>
        <taxon>Caryophylliidae</taxon>
        <taxon>Desmophyllum</taxon>
    </lineage>
</organism>